<sequence length="486" mass="56011">MNRQKAISTKLEVLLFSAILILAFAVRLYKIDRPIADWHSWRQADTAAVARNFIKEGFNTFVPKYDDMSSQANGLDNPNRFRFVEFPIYNSLIYLVWSVTGVNDASARLVTVFISLGSCVILFLLVRYLSGFTTSIIATFFFAFLPYNIFYSSAILPGPLMVFAILGLYFSFLKWMNDDTNWWWGILSIIFANFAILAWPTALFFLIPALYLSWEKYGISFFKKSSLWIFAFFAIAPFIAWRLWISHFPEGIPNWQFLLNEGNIRFKGAFFRWIIAERIGRLILTVCGFFLFTLGILTKVQNKERLFYFAWLGTVAIYFTVMASGNVRHDYYQVPFVPIAAVFMAKGTLLLWKLPKVYFSRFLGPAASLVFILLIFAFGYFEIRGYYWINKPQIVSAGKAVDRLLPKDATVIAPYNGDAAFLYQTNRHGYPIVDRPLEKYLDQGTKYLVSVDVNDSGIQNLARHCKVLEQTPDYVILEMFKECIGK</sequence>
<dbReference type="Pfam" id="PF13231">
    <property type="entry name" value="PMT_2"/>
    <property type="match status" value="1"/>
</dbReference>
<evidence type="ECO:0000256" key="7">
    <source>
        <dbReference type="ARBA" id="ARBA00023136"/>
    </source>
</evidence>
<name>A0A1F5GSV3_9BACT</name>
<accession>A0A1F5GSV3</accession>
<feature type="transmembrane region" description="Helical" evidence="8">
    <location>
        <begin position="182"/>
        <end position="207"/>
    </location>
</feature>
<dbReference type="GO" id="GO:0016763">
    <property type="term" value="F:pentosyltransferase activity"/>
    <property type="evidence" value="ECO:0007669"/>
    <property type="project" value="TreeGrafter"/>
</dbReference>
<keyword evidence="3" id="KW-0328">Glycosyltransferase</keyword>
<keyword evidence="4" id="KW-0808">Transferase</keyword>
<comment type="subcellular location">
    <subcellularLocation>
        <location evidence="1">Cell membrane</location>
        <topology evidence="1">Multi-pass membrane protein</topology>
    </subcellularLocation>
</comment>
<keyword evidence="7 8" id="KW-0472">Membrane</keyword>
<dbReference type="InterPro" id="IPR038731">
    <property type="entry name" value="RgtA/B/C-like"/>
</dbReference>
<feature type="transmembrane region" description="Helical" evidence="8">
    <location>
        <begin position="12"/>
        <end position="29"/>
    </location>
</feature>
<feature type="transmembrane region" description="Helical" evidence="8">
    <location>
        <begin position="306"/>
        <end position="327"/>
    </location>
</feature>
<evidence type="ECO:0000256" key="1">
    <source>
        <dbReference type="ARBA" id="ARBA00004651"/>
    </source>
</evidence>
<keyword evidence="5 8" id="KW-0812">Transmembrane</keyword>
<feature type="domain" description="Glycosyltransferase RgtA/B/C/D-like" evidence="9">
    <location>
        <begin position="87"/>
        <end position="244"/>
    </location>
</feature>
<organism evidence="10 11">
    <name type="scientific">Candidatus Curtissbacteria bacterium RIFCSPLOWO2_01_FULL_37_9</name>
    <dbReference type="NCBI Taxonomy" id="1797724"/>
    <lineage>
        <taxon>Bacteria</taxon>
        <taxon>Candidatus Curtissiibacteriota</taxon>
    </lineage>
</organism>
<protein>
    <recommendedName>
        <fullName evidence="9">Glycosyltransferase RgtA/B/C/D-like domain-containing protein</fullName>
    </recommendedName>
</protein>
<gene>
    <name evidence="10" type="ORF">A3A48_03350</name>
</gene>
<proteinExistence type="predicted"/>
<dbReference type="InterPro" id="IPR050297">
    <property type="entry name" value="LipidA_mod_glycosyltrf_83"/>
</dbReference>
<evidence type="ECO:0000256" key="4">
    <source>
        <dbReference type="ARBA" id="ARBA00022679"/>
    </source>
</evidence>
<reference evidence="10 11" key="1">
    <citation type="journal article" date="2016" name="Nat. Commun.">
        <title>Thousands of microbial genomes shed light on interconnected biogeochemical processes in an aquifer system.</title>
        <authorList>
            <person name="Anantharaman K."/>
            <person name="Brown C.T."/>
            <person name="Hug L.A."/>
            <person name="Sharon I."/>
            <person name="Castelle C.J."/>
            <person name="Probst A.J."/>
            <person name="Thomas B.C."/>
            <person name="Singh A."/>
            <person name="Wilkins M.J."/>
            <person name="Karaoz U."/>
            <person name="Brodie E.L."/>
            <person name="Williams K.H."/>
            <person name="Hubbard S.S."/>
            <person name="Banfield J.F."/>
        </authorList>
    </citation>
    <scope>NUCLEOTIDE SEQUENCE [LARGE SCALE GENOMIC DNA]</scope>
</reference>
<feature type="transmembrane region" description="Helical" evidence="8">
    <location>
        <begin position="334"/>
        <end position="352"/>
    </location>
</feature>
<evidence type="ECO:0000256" key="8">
    <source>
        <dbReference type="SAM" id="Phobius"/>
    </source>
</evidence>
<feature type="transmembrane region" description="Helical" evidence="8">
    <location>
        <begin position="149"/>
        <end position="170"/>
    </location>
</feature>
<keyword evidence="2" id="KW-1003">Cell membrane</keyword>
<evidence type="ECO:0000256" key="5">
    <source>
        <dbReference type="ARBA" id="ARBA00022692"/>
    </source>
</evidence>
<dbReference type="Proteomes" id="UP000178336">
    <property type="component" value="Unassembled WGS sequence"/>
</dbReference>
<evidence type="ECO:0000256" key="6">
    <source>
        <dbReference type="ARBA" id="ARBA00022989"/>
    </source>
</evidence>
<dbReference type="STRING" id="1797724.A3A48_03350"/>
<comment type="caution">
    <text evidence="10">The sequence shown here is derived from an EMBL/GenBank/DDBJ whole genome shotgun (WGS) entry which is preliminary data.</text>
</comment>
<dbReference type="EMBL" id="MFBN01000034">
    <property type="protein sequence ID" value="OGD94928.1"/>
    <property type="molecule type" value="Genomic_DNA"/>
</dbReference>
<dbReference type="PANTHER" id="PTHR33908:SF11">
    <property type="entry name" value="MEMBRANE PROTEIN"/>
    <property type="match status" value="1"/>
</dbReference>
<evidence type="ECO:0000256" key="3">
    <source>
        <dbReference type="ARBA" id="ARBA00022676"/>
    </source>
</evidence>
<feature type="transmembrane region" description="Helical" evidence="8">
    <location>
        <begin position="109"/>
        <end position="129"/>
    </location>
</feature>
<evidence type="ECO:0000256" key="2">
    <source>
        <dbReference type="ARBA" id="ARBA00022475"/>
    </source>
</evidence>
<evidence type="ECO:0000313" key="11">
    <source>
        <dbReference type="Proteomes" id="UP000178336"/>
    </source>
</evidence>
<evidence type="ECO:0000313" key="10">
    <source>
        <dbReference type="EMBL" id="OGD94928.1"/>
    </source>
</evidence>
<dbReference type="GO" id="GO:0005886">
    <property type="term" value="C:plasma membrane"/>
    <property type="evidence" value="ECO:0007669"/>
    <property type="project" value="UniProtKB-SubCell"/>
</dbReference>
<keyword evidence="6 8" id="KW-1133">Transmembrane helix</keyword>
<feature type="transmembrane region" description="Helical" evidence="8">
    <location>
        <begin position="282"/>
        <end position="300"/>
    </location>
</feature>
<dbReference type="GO" id="GO:0009103">
    <property type="term" value="P:lipopolysaccharide biosynthetic process"/>
    <property type="evidence" value="ECO:0007669"/>
    <property type="project" value="UniProtKB-ARBA"/>
</dbReference>
<feature type="transmembrane region" description="Helical" evidence="8">
    <location>
        <begin position="227"/>
        <end position="245"/>
    </location>
</feature>
<dbReference type="PANTHER" id="PTHR33908">
    <property type="entry name" value="MANNOSYLTRANSFERASE YKCB-RELATED"/>
    <property type="match status" value="1"/>
</dbReference>
<feature type="transmembrane region" description="Helical" evidence="8">
    <location>
        <begin position="358"/>
        <end position="381"/>
    </location>
</feature>
<dbReference type="AlphaFoldDB" id="A0A1F5GSV3"/>
<evidence type="ECO:0000259" key="9">
    <source>
        <dbReference type="Pfam" id="PF13231"/>
    </source>
</evidence>
<feature type="transmembrane region" description="Helical" evidence="8">
    <location>
        <begin position="86"/>
        <end position="102"/>
    </location>
</feature>